<reference evidence="2 3" key="1">
    <citation type="journal article" date="2024" name="Microbiol. Resour. Announc.">
        <title>Genome annotations for the ascomycete fungi Trichoderma harzianum, Trichoderma aggressivum, and Purpureocillium lilacinum.</title>
        <authorList>
            <person name="Beijen E.P.W."/>
            <person name="Ohm R.A."/>
        </authorList>
    </citation>
    <scope>NUCLEOTIDE SEQUENCE [LARGE SCALE GENOMIC DNA]</scope>
    <source>
        <strain evidence="2 3">CBS 150709</strain>
    </source>
</reference>
<gene>
    <name evidence="2" type="ORF">Purlil1_14038</name>
</gene>
<feature type="transmembrane region" description="Helical" evidence="1">
    <location>
        <begin position="82"/>
        <end position="107"/>
    </location>
</feature>
<name>A0ABR0BCE9_PURLI</name>
<sequence>MYRTERVLGTRHWNESDRWLESIDPAGVEGWKASGELELPPNLDQCVQDISSSAIPIQVRHKVALTVELGVEDGRRMFEVSILPCSIALLLIAAYQLSGAIPFAIILSPCSAFNNEGNLESSMPELRRSFRDLDRPAPRYGDHELDMLYDEA</sequence>
<comment type="caution">
    <text evidence="2">The sequence shown here is derived from an EMBL/GenBank/DDBJ whole genome shotgun (WGS) entry which is preliminary data.</text>
</comment>
<accession>A0ABR0BCE9</accession>
<protein>
    <submittedName>
        <fullName evidence="2">Uncharacterized protein</fullName>
    </submittedName>
</protein>
<dbReference type="EMBL" id="JAWRVI010000421">
    <property type="protein sequence ID" value="KAK4065706.1"/>
    <property type="molecule type" value="Genomic_DNA"/>
</dbReference>
<evidence type="ECO:0000256" key="1">
    <source>
        <dbReference type="SAM" id="Phobius"/>
    </source>
</evidence>
<evidence type="ECO:0000313" key="2">
    <source>
        <dbReference type="EMBL" id="KAK4065706.1"/>
    </source>
</evidence>
<evidence type="ECO:0000313" key="3">
    <source>
        <dbReference type="Proteomes" id="UP001287286"/>
    </source>
</evidence>
<keyword evidence="1" id="KW-1133">Transmembrane helix</keyword>
<organism evidence="2 3">
    <name type="scientific">Purpureocillium lilacinum</name>
    <name type="common">Paecilomyces lilacinus</name>
    <dbReference type="NCBI Taxonomy" id="33203"/>
    <lineage>
        <taxon>Eukaryota</taxon>
        <taxon>Fungi</taxon>
        <taxon>Dikarya</taxon>
        <taxon>Ascomycota</taxon>
        <taxon>Pezizomycotina</taxon>
        <taxon>Sordariomycetes</taxon>
        <taxon>Hypocreomycetidae</taxon>
        <taxon>Hypocreales</taxon>
        <taxon>Ophiocordycipitaceae</taxon>
        <taxon>Purpureocillium</taxon>
    </lineage>
</organism>
<proteinExistence type="predicted"/>
<keyword evidence="3" id="KW-1185">Reference proteome</keyword>
<dbReference type="Proteomes" id="UP001287286">
    <property type="component" value="Unassembled WGS sequence"/>
</dbReference>
<keyword evidence="1" id="KW-0472">Membrane</keyword>
<keyword evidence="1" id="KW-0812">Transmembrane</keyword>